<keyword evidence="2" id="KW-0547">Nucleotide-binding</keyword>
<dbReference type="GO" id="GO:0005524">
    <property type="term" value="F:ATP binding"/>
    <property type="evidence" value="ECO:0007669"/>
    <property type="project" value="UniProtKB-KW"/>
</dbReference>
<keyword evidence="4" id="KW-0238">DNA-binding</keyword>
<dbReference type="PANTHER" id="PTHR11361:SF21">
    <property type="entry name" value="MUTS PROTEIN HOMOLOG 4"/>
    <property type="match status" value="1"/>
</dbReference>
<evidence type="ECO:0000256" key="5">
    <source>
        <dbReference type="ARBA" id="ARBA00023254"/>
    </source>
</evidence>
<dbReference type="InterPro" id="IPR045076">
    <property type="entry name" value="MutS"/>
</dbReference>
<dbReference type="GO" id="GO:0140664">
    <property type="term" value="F:ATP-dependent DNA damage sensor activity"/>
    <property type="evidence" value="ECO:0007669"/>
    <property type="project" value="InterPro"/>
</dbReference>
<dbReference type="InterPro" id="IPR007696">
    <property type="entry name" value="DNA_mismatch_repair_MutS_core"/>
</dbReference>
<dbReference type="InterPro" id="IPR036187">
    <property type="entry name" value="DNA_mismatch_repair_MutS_sf"/>
</dbReference>
<keyword evidence="5" id="KW-0469">Meiosis</keyword>
<dbReference type="Pfam" id="PF00488">
    <property type="entry name" value="MutS_V"/>
    <property type="match status" value="1"/>
</dbReference>
<reference evidence="9" key="1">
    <citation type="submission" date="2023-02" db="EMBL/GenBank/DDBJ databases">
        <title>Identification and recombinant expression of a fungal hydrolase from Papiliotrema laurentii that hydrolyzes apple cutin and clears colloidal polyester polyurethane.</title>
        <authorList>
            <consortium name="DOE Joint Genome Institute"/>
            <person name="Roman V.A."/>
            <person name="Bojanowski C."/>
            <person name="Crable B.R."/>
            <person name="Wagner D.N."/>
            <person name="Hung C.S."/>
            <person name="Nadeau L.J."/>
            <person name="Schratz L."/>
            <person name="Haridas S."/>
            <person name="Pangilinan J."/>
            <person name="Lipzen A."/>
            <person name="Na H."/>
            <person name="Yan M."/>
            <person name="Ng V."/>
            <person name="Grigoriev I.V."/>
            <person name="Spatafora J.W."/>
            <person name="Barlow D."/>
            <person name="Biffinger J."/>
            <person name="Kelley-Loughnane N."/>
            <person name="Varaljay V.A."/>
            <person name="Crookes-Goodson W.J."/>
        </authorList>
    </citation>
    <scope>NUCLEOTIDE SEQUENCE</scope>
    <source>
        <strain evidence="9">5307AH</strain>
    </source>
</reference>
<dbReference type="SUPFAM" id="SSF53150">
    <property type="entry name" value="DNA repair protein MutS, domain II"/>
    <property type="match status" value="1"/>
</dbReference>
<feature type="domain" description="DNA mismatch repair protein MutS core" evidence="7">
    <location>
        <begin position="221"/>
        <end position="556"/>
    </location>
</feature>
<keyword evidence="10" id="KW-1185">Reference proteome</keyword>
<keyword evidence="3" id="KW-0067">ATP-binding</keyword>
<dbReference type="GO" id="GO:0030983">
    <property type="term" value="F:mismatched DNA binding"/>
    <property type="evidence" value="ECO:0007669"/>
    <property type="project" value="InterPro"/>
</dbReference>
<dbReference type="SMART" id="SM00533">
    <property type="entry name" value="MUTSd"/>
    <property type="match status" value="1"/>
</dbReference>
<dbReference type="GO" id="GO:0007131">
    <property type="term" value="P:reciprocal meiotic recombination"/>
    <property type="evidence" value="ECO:0007669"/>
    <property type="project" value="TreeGrafter"/>
</dbReference>
<dbReference type="Pfam" id="PF05192">
    <property type="entry name" value="MutS_III"/>
    <property type="match status" value="1"/>
</dbReference>
<evidence type="ECO:0000259" key="8">
    <source>
        <dbReference type="SMART" id="SM00534"/>
    </source>
</evidence>
<protein>
    <submittedName>
        <fullName evidence="9">DNA mismatch repair protein MutS</fullName>
    </submittedName>
</protein>
<dbReference type="InterPro" id="IPR017261">
    <property type="entry name" value="DNA_mismatch_repair_MutS/MSH"/>
</dbReference>
<accession>A0AAD9CZJ1</accession>
<dbReference type="SMART" id="SM00534">
    <property type="entry name" value="MUTSac"/>
    <property type="match status" value="1"/>
</dbReference>
<evidence type="ECO:0000313" key="9">
    <source>
        <dbReference type="EMBL" id="KAK1924352.1"/>
    </source>
</evidence>
<evidence type="ECO:0000256" key="6">
    <source>
        <dbReference type="SAM" id="MobiDB-lite"/>
    </source>
</evidence>
<proteinExistence type="inferred from homology"/>
<dbReference type="InterPro" id="IPR027417">
    <property type="entry name" value="P-loop_NTPase"/>
</dbReference>
<feature type="region of interest" description="Disordered" evidence="6">
    <location>
        <begin position="1"/>
        <end position="20"/>
    </location>
</feature>
<organism evidence="9 10">
    <name type="scientific">Papiliotrema laurentii</name>
    <name type="common">Cryptococcus laurentii</name>
    <dbReference type="NCBI Taxonomy" id="5418"/>
    <lineage>
        <taxon>Eukaryota</taxon>
        <taxon>Fungi</taxon>
        <taxon>Dikarya</taxon>
        <taxon>Basidiomycota</taxon>
        <taxon>Agaricomycotina</taxon>
        <taxon>Tremellomycetes</taxon>
        <taxon>Tremellales</taxon>
        <taxon>Rhynchogastremaceae</taxon>
        <taxon>Papiliotrema</taxon>
    </lineage>
</organism>
<evidence type="ECO:0000256" key="1">
    <source>
        <dbReference type="ARBA" id="ARBA00006271"/>
    </source>
</evidence>
<dbReference type="Pfam" id="PF05188">
    <property type="entry name" value="MutS_II"/>
    <property type="match status" value="1"/>
</dbReference>
<dbReference type="InterPro" id="IPR000432">
    <property type="entry name" value="DNA_mismatch_repair_MutS_C"/>
</dbReference>
<evidence type="ECO:0000256" key="4">
    <source>
        <dbReference type="ARBA" id="ARBA00023125"/>
    </source>
</evidence>
<dbReference type="GO" id="GO:0005634">
    <property type="term" value="C:nucleus"/>
    <property type="evidence" value="ECO:0007669"/>
    <property type="project" value="TreeGrafter"/>
</dbReference>
<comment type="caution">
    <text evidence="9">The sequence shown here is derived from an EMBL/GenBank/DDBJ whole genome shotgun (WGS) entry which is preliminary data.</text>
</comment>
<gene>
    <name evidence="9" type="ORF">DB88DRAFT_490050</name>
</gene>
<evidence type="ECO:0000259" key="7">
    <source>
        <dbReference type="SMART" id="SM00533"/>
    </source>
</evidence>
<dbReference type="SUPFAM" id="SSF48334">
    <property type="entry name" value="DNA repair protein MutS, domain III"/>
    <property type="match status" value="1"/>
</dbReference>
<name>A0AAD9CZJ1_PAPLA</name>
<dbReference type="PANTHER" id="PTHR11361">
    <property type="entry name" value="DNA MISMATCH REPAIR PROTEIN MUTS FAMILY MEMBER"/>
    <property type="match status" value="1"/>
</dbReference>
<evidence type="ECO:0000256" key="2">
    <source>
        <dbReference type="ARBA" id="ARBA00022741"/>
    </source>
</evidence>
<evidence type="ECO:0000313" key="10">
    <source>
        <dbReference type="Proteomes" id="UP001182556"/>
    </source>
</evidence>
<sequence length="649" mass="71379">MVDSGNAESHIRHNSSRIVQPQTQARLIKLSSARASSVGEPEKYVVAVIQGRGLEIGICVVSLSTGKTYLTQLADGPSFARTLQHLYLYPPLAVLLPDTGHSSSQNTAGSAEHLLAKVLENTFSVQIHWVRREYWNDECGLKYLKTLAVENDHRVAMIASVADRHSALSAAGALFEWLKINDLTFATHSVPIFCAATSGTMFVDAQTAMDLELVSNHLTRKTADTLFGTLNRCYTPMGARLLRSNLLQPINDQEVIERRLDAIHELARGSVGLETLRSLRDNLHAIKHIDLDNILAQVGDLSVPLAEGKLSQEVSFKAKRDPETRIGLLSQLNQAIQVLSTLRDCLADSQSPLLQSLSLRLTSSGSAELRRRLLETLEDQPISASRGLVARGMRLFAIKKDVDSLLDVARTVYTDTRRDINEMAVAIGSLESIDCDAIHTKAGFRFRIKRQDAPAALPRSFINQDRQRKHILFATHELMVANNRLRGSEQEIMDISTRIIQGMEETVVAHSGSLYECSEALAIIDLLAGLATVCSINSSWDTMAIKAGKHPILERNLRLDCVPNDVYATEDVANFQLVQGPNMSGKSTYLRQIGLLVIQAMLGCHVPADYASIKLHDSLLTRLSNQDSMERSLSTFAAEIAATAMIFGA</sequence>
<dbReference type="InterPro" id="IPR036678">
    <property type="entry name" value="MutS_con_dom_sf"/>
</dbReference>
<dbReference type="Gene3D" id="3.30.420.110">
    <property type="entry name" value="MutS, connector domain"/>
    <property type="match status" value="1"/>
</dbReference>
<dbReference type="Gene3D" id="1.10.1420.10">
    <property type="match status" value="2"/>
</dbReference>
<dbReference type="SUPFAM" id="SSF52540">
    <property type="entry name" value="P-loop containing nucleoside triphosphate hydrolases"/>
    <property type="match status" value="1"/>
</dbReference>
<comment type="similarity">
    <text evidence="1">Belongs to the DNA mismatch repair MutS family.</text>
</comment>
<dbReference type="Proteomes" id="UP001182556">
    <property type="component" value="Unassembled WGS sequence"/>
</dbReference>
<dbReference type="EMBL" id="JAODAN010000005">
    <property type="protein sequence ID" value="KAK1924352.1"/>
    <property type="molecule type" value="Genomic_DNA"/>
</dbReference>
<dbReference type="InterPro" id="IPR007860">
    <property type="entry name" value="DNA_mmatch_repair_MutS_con_dom"/>
</dbReference>
<feature type="domain" description="DNA mismatch repair proteins mutS family" evidence="8">
    <location>
        <begin position="573"/>
        <end position="648"/>
    </location>
</feature>
<dbReference type="PIRSF" id="PIRSF037677">
    <property type="entry name" value="DNA_mis_repair_Msh6"/>
    <property type="match status" value="1"/>
</dbReference>
<dbReference type="GO" id="GO:0006298">
    <property type="term" value="P:mismatch repair"/>
    <property type="evidence" value="ECO:0007669"/>
    <property type="project" value="InterPro"/>
</dbReference>
<dbReference type="Gene3D" id="3.40.50.300">
    <property type="entry name" value="P-loop containing nucleotide triphosphate hydrolases"/>
    <property type="match status" value="1"/>
</dbReference>
<dbReference type="AlphaFoldDB" id="A0AAD9CZJ1"/>
<evidence type="ECO:0000256" key="3">
    <source>
        <dbReference type="ARBA" id="ARBA00022840"/>
    </source>
</evidence>